<accession>A0A031LPU8</accession>
<dbReference type="Proteomes" id="UP000024332">
    <property type="component" value="Unassembled WGS sequence"/>
</dbReference>
<dbReference type="EMBL" id="JFZT01000044">
    <property type="protein sequence ID" value="EZQ04828.1"/>
    <property type="molecule type" value="Genomic_DNA"/>
</dbReference>
<dbReference type="STRING" id="1160895.CM19_07540"/>
<dbReference type="PROSITE" id="PS00197">
    <property type="entry name" value="2FE2S_FER_1"/>
    <property type="match status" value="1"/>
</dbReference>
<gene>
    <name evidence="1" type="ORF">CM19_07540</name>
</gene>
<name>A0A031LPU8_9CREN</name>
<evidence type="ECO:0000313" key="2">
    <source>
        <dbReference type="Proteomes" id="UP000024332"/>
    </source>
</evidence>
<organism evidence="1 2">
    <name type="scientific">Candidatus Acidianus copahuensis</name>
    <dbReference type="NCBI Taxonomy" id="1160895"/>
    <lineage>
        <taxon>Archaea</taxon>
        <taxon>Thermoproteota</taxon>
        <taxon>Thermoprotei</taxon>
        <taxon>Sulfolobales</taxon>
        <taxon>Sulfolobaceae</taxon>
        <taxon>Acidianus</taxon>
    </lineage>
</organism>
<comment type="caution">
    <text evidence="1">The sequence shown here is derived from an EMBL/GenBank/DDBJ whole genome shotgun (WGS) entry which is preliminary data.</text>
</comment>
<dbReference type="GO" id="GO:0051537">
    <property type="term" value="F:2 iron, 2 sulfur cluster binding"/>
    <property type="evidence" value="ECO:0007669"/>
    <property type="project" value="InterPro"/>
</dbReference>
<protein>
    <submittedName>
        <fullName evidence="1">2-polyprenylphenol hydroxylase</fullName>
    </submittedName>
</protein>
<keyword evidence="2" id="KW-1185">Reference proteome</keyword>
<dbReference type="AlphaFoldDB" id="A0A031LPU8"/>
<sequence>MKYANVIRAERGDPSEIDLEVEINTLPGQFLTIIIPPYEIPMGIGDAKNGLLTIFVESPKLFDLISRKDRVIVKGPLGRPIKLGNSVLGITDKMHYHDLIYPLRTAIRRGSKVGLVCNDCPEEFEKTEHLDGWDTILASVPREKLKELPSNSLVFVRWTKMNCMMGVCGVCEVNGYLPCIEGPFMQVSHIVDKR</sequence>
<proteinExistence type="predicted"/>
<dbReference type="RefSeq" id="WP_048099751.1">
    <property type="nucleotide sequence ID" value="NZ_JFZT01000044.1"/>
</dbReference>
<reference evidence="1 2" key="1">
    <citation type="submission" date="2014-03" db="EMBL/GenBank/DDBJ databases">
        <title>Draft genome sequence of the novel thermoacidophilic archaea Acidianus copahuensis ALE1 strain, isolated from Copahue volcanic area in Neuquen Argentina.</title>
        <authorList>
            <person name="Urbieta M.S."/>
            <person name="Rascovan N."/>
            <person name="Castro C."/>
            <person name="Revale S."/>
            <person name="Giaveno M.A."/>
            <person name="Vazquez M.P."/>
            <person name="Donati E.R."/>
        </authorList>
    </citation>
    <scope>NUCLEOTIDE SEQUENCE [LARGE SCALE GENOMIC DNA]</scope>
    <source>
        <strain evidence="1 2">ALE1</strain>
    </source>
</reference>
<evidence type="ECO:0000313" key="1">
    <source>
        <dbReference type="EMBL" id="EZQ04828.1"/>
    </source>
</evidence>
<dbReference type="OrthoDB" id="35401at2157"/>
<dbReference type="InterPro" id="IPR006058">
    <property type="entry name" value="2Fe2S_fd_BS"/>
</dbReference>